<feature type="transmembrane region" description="Helical" evidence="7">
    <location>
        <begin position="383"/>
        <end position="409"/>
    </location>
</feature>
<keyword evidence="2 7" id="KW-0813">Transport</keyword>
<feature type="domain" description="ABC transmembrane type-1" evidence="8">
    <location>
        <begin position="234"/>
        <end position="448"/>
    </location>
</feature>
<dbReference type="RefSeq" id="WP_182413086.1">
    <property type="nucleotide sequence ID" value="NZ_CP055153.1"/>
</dbReference>
<gene>
    <name evidence="9" type="ORF">HUW48_22600</name>
</gene>
<organism evidence="9 10">
    <name type="scientific">Adhaeribacter radiodurans</name>
    <dbReference type="NCBI Taxonomy" id="2745197"/>
    <lineage>
        <taxon>Bacteria</taxon>
        <taxon>Pseudomonadati</taxon>
        <taxon>Bacteroidota</taxon>
        <taxon>Cytophagia</taxon>
        <taxon>Cytophagales</taxon>
        <taxon>Hymenobacteraceae</taxon>
        <taxon>Adhaeribacter</taxon>
    </lineage>
</organism>
<evidence type="ECO:0000256" key="5">
    <source>
        <dbReference type="ARBA" id="ARBA00022989"/>
    </source>
</evidence>
<accession>A0A7L7LCR9</accession>
<evidence type="ECO:0000256" key="7">
    <source>
        <dbReference type="RuleBase" id="RU363032"/>
    </source>
</evidence>
<keyword evidence="4 7" id="KW-0812">Transmembrane</keyword>
<evidence type="ECO:0000313" key="9">
    <source>
        <dbReference type="EMBL" id="QMU30642.1"/>
    </source>
</evidence>
<dbReference type="EMBL" id="CP055153">
    <property type="protein sequence ID" value="QMU30642.1"/>
    <property type="molecule type" value="Genomic_DNA"/>
</dbReference>
<dbReference type="GO" id="GO:0005886">
    <property type="term" value="C:plasma membrane"/>
    <property type="evidence" value="ECO:0007669"/>
    <property type="project" value="UniProtKB-SubCell"/>
</dbReference>
<keyword evidence="5 7" id="KW-1133">Transmembrane helix</keyword>
<evidence type="ECO:0000256" key="4">
    <source>
        <dbReference type="ARBA" id="ARBA00022692"/>
    </source>
</evidence>
<dbReference type="AlphaFoldDB" id="A0A7L7LCR9"/>
<keyword evidence="6 7" id="KW-0472">Membrane</keyword>
<evidence type="ECO:0000313" key="10">
    <source>
        <dbReference type="Proteomes" id="UP000514509"/>
    </source>
</evidence>
<evidence type="ECO:0000259" key="8">
    <source>
        <dbReference type="PROSITE" id="PS50928"/>
    </source>
</evidence>
<feature type="transmembrane region" description="Helical" evidence="7">
    <location>
        <begin position="429"/>
        <end position="455"/>
    </location>
</feature>
<protein>
    <submittedName>
        <fullName evidence="9">ABC transporter permease</fullName>
    </submittedName>
</protein>
<dbReference type="Pfam" id="PF00528">
    <property type="entry name" value="BPD_transp_1"/>
    <property type="match status" value="1"/>
</dbReference>
<sequence length="463" mass="52156">MLRYVLKRLLLVLPTLWIICSLVFILSKVVPGTCQDWQQGEIGQTLDQVESPGRTNNPEPIVPLFYFSIRSQAEPDTLYRVQPETHRLFLKSLILTYGNWPAIATFYHTLAALEKQLSQIPQLAIPGKQHLTQQLESVFKLTGANQIRQTLVNVEQEARRQLLPIYFISQVKLGQQQVKIIQQQAQPASHLLPAFTWHGTKNQYHAWLKNFILGDLGVSCRDQVPVNEKIAEAFTNTFFITVLSLGLIFFLAFELSIWLSKASQFKWRSVFLTILYALDSVPLFIIALVLLTFFASSAYLPLFPTYGSGRNLAAGIPKIVAWIYQLPYFILPVMSLTLASLPYVTGQIYQAVQHLQQRDFILTARAKGLSERVVLRRHVLRNALLPVITLFTGFLPAVITGAAVIENIYSIPGMGLLLVGTVQARDFPVLTGIVLYLGLIKIGAHILADVFYFLADPRIRVQA</sequence>
<comment type="similarity">
    <text evidence="7">Belongs to the binding-protein-dependent transport system permease family.</text>
</comment>
<dbReference type="Proteomes" id="UP000514509">
    <property type="component" value="Chromosome"/>
</dbReference>
<dbReference type="PANTHER" id="PTHR43163">
    <property type="entry name" value="DIPEPTIDE TRANSPORT SYSTEM PERMEASE PROTEIN DPPB-RELATED"/>
    <property type="match status" value="1"/>
</dbReference>
<feature type="transmembrane region" description="Helical" evidence="7">
    <location>
        <begin position="319"/>
        <end position="344"/>
    </location>
</feature>
<evidence type="ECO:0000256" key="2">
    <source>
        <dbReference type="ARBA" id="ARBA00022448"/>
    </source>
</evidence>
<dbReference type="Gene3D" id="1.10.3720.10">
    <property type="entry name" value="MetI-like"/>
    <property type="match status" value="1"/>
</dbReference>
<dbReference type="PANTHER" id="PTHR43163:SF6">
    <property type="entry name" value="DIPEPTIDE TRANSPORT SYSTEM PERMEASE PROTEIN DPPB-RELATED"/>
    <property type="match status" value="1"/>
</dbReference>
<evidence type="ECO:0000256" key="6">
    <source>
        <dbReference type="ARBA" id="ARBA00023136"/>
    </source>
</evidence>
<reference evidence="9 10" key="1">
    <citation type="submission" date="2020-08" db="EMBL/GenBank/DDBJ databases">
        <title>Adhaeribacter dokdonensis sp. nov., isolated from the rhizosphere of Elymus tsukushiensis, a plant native to the Dokdo Islands, Republic of Korea.</title>
        <authorList>
            <person name="Ghim S.Y."/>
        </authorList>
    </citation>
    <scope>NUCLEOTIDE SEQUENCE [LARGE SCALE GENOMIC DNA]</scope>
    <source>
        <strain evidence="9 10">KUDC8001</strain>
    </source>
</reference>
<feature type="transmembrane region" description="Helical" evidence="7">
    <location>
        <begin position="271"/>
        <end position="299"/>
    </location>
</feature>
<dbReference type="CDD" id="cd06261">
    <property type="entry name" value="TM_PBP2"/>
    <property type="match status" value="1"/>
</dbReference>
<name>A0A7L7LCR9_9BACT</name>
<proteinExistence type="inferred from homology"/>
<comment type="subcellular location">
    <subcellularLocation>
        <location evidence="1 7">Cell membrane</location>
        <topology evidence="1 7">Multi-pass membrane protein</topology>
    </subcellularLocation>
</comment>
<dbReference type="PROSITE" id="PS50928">
    <property type="entry name" value="ABC_TM1"/>
    <property type="match status" value="1"/>
</dbReference>
<keyword evidence="10" id="KW-1185">Reference proteome</keyword>
<evidence type="ECO:0000256" key="3">
    <source>
        <dbReference type="ARBA" id="ARBA00022475"/>
    </source>
</evidence>
<dbReference type="InterPro" id="IPR000515">
    <property type="entry name" value="MetI-like"/>
</dbReference>
<dbReference type="SUPFAM" id="SSF161098">
    <property type="entry name" value="MetI-like"/>
    <property type="match status" value="1"/>
</dbReference>
<keyword evidence="3" id="KW-1003">Cell membrane</keyword>
<evidence type="ECO:0000256" key="1">
    <source>
        <dbReference type="ARBA" id="ARBA00004651"/>
    </source>
</evidence>
<dbReference type="InterPro" id="IPR035906">
    <property type="entry name" value="MetI-like_sf"/>
</dbReference>
<feature type="transmembrane region" description="Helical" evidence="7">
    <location>
        <begin position="238"/>
        <end position="259"/>
    </location>
</feature>
<dbReference type="GO" id="GO:0055085">
    <property type="term" value="P:transmembrane transport"/>
    <property type="evidence" value="ECO:0007669"/>
    <property type="project" value="InterPro"/>
</dbReference>
<dbReference type="KEGG" id="add:HUW48_22600"/>